<protein>
    <recommendedName>
        <fullName evidence="7">Large ribosomal subunit protein uL22m</fullName>
    </recommendedName>
    <alternativeName>
        <fullName evidence="8">39S ribosomal protein L22, mitochondrial</fullName>
    </alternativeName>
</protein>
<evidence type="ECO:0000256" key="3">
    <source>
        <dbReference type="ARBA" id="ARBA00022946"/>
    </source>
</evidence>
<reference evidence="11" key="1">
    <citation type="journal article" date="2020" name="Nat. Ecol. Evol.">
        <title>Deeply conserved synteny resolves early events in vertebrate evolution.</title>
        <authorList>
            <person name="Simakov O."/>
            <person name="Marletaz F."/>
            <person name="Yue J.X."/>
            <person name="O'Connell B."/>
            <person name="Jenkins J."/>
            <person name="Brandt A."/>
            <person name="Calef R."/>
            <person name="Tung C.H."/>
            <person name="Huang T.K."/>
            <person name="Schmutz J."/>
            <person name="Satoh N."/>
            <person name="Yu J.K."/>
            <person name="Putnam N.H."/>
            <person name="Green R.E."/>
            <person name="Rokhsar D.S."/>
        </authorList>
    </citation>
    <scope>NUCLEOTIDE SEQUENCE [LARGE SCALE GENOMIC DNA]</scope>
    <source>
        <strain evidence="11">S238N-H82</strain>
    </source>
</reference>
<reference evidence="12" key="2">
    <citation type="submission" date="2025-08" db="UniProtKB">
        <authorList>
            <consortium name="RefSeq"/>
        </authorList>
    </citation>
    <scope>IDENTIFICATION</scope>
    <source>
        <strain evidence="12">S238N-H82</strain>
        <tissue evidence="12">Testes</tissue>
    </source>
</reference>
<evidence type="ECO:0000256" key="10">
    <source>
        <dbReference type="SAM" id="MobiDB-lite"/>
    </source>
</evidence>
<feature type="region of interest" description="Disordered" evidence="10">
    <location>
        <begin position="65"/>
        <end position="96"/>
    </location>
</feature>
<dbReference type="KEGG" id="bfo:118418834"/>
<dbReference type="GeneID" id="118418834"/>
<dbReference type="AlphaFoldDB" id="A0A9J7LFI5"/>
<dbReference type="PANTHER" id="PTHR13501:SF8">
    <property type="entry name" value="LARGE RIBOSOMAL SUBUNIT PROTEIN UL22M"/>
    <property type="match status" value="1"/>
</dbReference>
<proteinExistence type="inferred from homology"/>
<dbReference type="RefSeq" id="XP_035680790.1">
    <property type="nucleotide sequence ID" value="XM_035824897.1"/>
</dbReference>
<accession>A0A9J7LFI5</accession>
<gene>
    <name evidence="12" type="primary">LOC118418834</name>
</gene>
<dbReference type="Proteomes" id="UP000001554">
    <property type="component" value="Chromosome 7"/>
</dbReference>
<dbReference type="GO" id="GO:0005762">
    <property type="term" value="C:mitochondrial large ribosomal subunit"/>
    <property type="evidence" value="ECO:0000318"/>
    <property type="project" value="GO_Central"/>
</dbReference>
<keyword evidence="3" id="KW-0809">Transit peptide</keyword>
<dbReference type="Pfam" id="PF00237">
    <property type="entry name" value="Ribosomal_L22"/>
    <property type="match status" value="1"/>
</dbReference>
<evidence type="ECO:0000256" key="2">
    <source>
        <dbReference type="ARBA" id="ARBA00009451"/>
    </source>
</evidence>
<comment type="similarity">
    <text evidence="2 9">Belongs to the universal ribosomal protein uL22 family.</text>
</comment>
<comment type="subcellular location">
    <subcellularLocation>
        <location evidence="1">Mitochondrion</location>
    </subcellularLocation>
</comment>
<evidence type="ECO:0000313" key="11">
    <source>
        <dbReference type="Proteomes" id="UP000001554"/>
    </source>
</evidence>
<sequence>MAASLSKGLQRLAIVLSQNVASATRLYGTAAVTNRIAAAQLSASCSPAVHQSLARCLHTTTVARARDQEDRDGKRRWDTKNRKVLPPQAPGEPRNPASIWVSRRNFKYSHHKLWYLATMVRGMSIDEALVQLQAISKKGARLIEEVLLEAQEKAVKECNVEYKSNLWIAESLALKGRHTQAIRYHGRGYFGIMHCGYCHYLVRLEEGPPPPKKRDPTGYDKASDYMASLRKRTIQMGL</sequence>
<dbReference type="OMA" id="HKVIRQM"/>
<dbReference type="InterPro" id="IPR001063">
    <property type="entry name" value="Ribosomal_uL22"/>
</dbReference>
<dbReference type="SUPFAM" id="SSF54843">
    <property type="entry name" value="Ribosomal protein L22"/>
    <property type="match status" value="1"/>
</dbReference>
<evidence type="ECO:0000256" key="5">
    <source>
        <dbReference type="ARBA" id="ARBA00023128"/>
    </source>
</evidence>
<evidence type="ECO:0000256" key="8">
    <source>
        <dbReference type="ARBA" id="ARBA00035506"/>
    </source>
</evidence>
<evidence type="ECO:0000256" key="6">
    <source>
        <dbReference type="ARBA" id="ARBA00023274"/>
    </source>
</evidence>
<dbReference type="InterPro" id="IPR036394">
    <property type="entry name" value="Ribosomal_uL22_sf"/>
</dbReference>
<dbReference type="GO" id="GO:0003735">
    <property type="term" value="F:structural constituent of ribosome"/>
    <property type="evidence" value="ECO:0000318"/>
    <property type="project" value="GO_Central"/>
</dbReference>
<evidence type="ECO:0000313" key="12">
    <source>
        <dbReference type="RefSeq" id="XP_035680790.1"/>
    </source>
</evidence>
<dbReference type="GO" id="GO:0006412">
    <property type="term" value="P:translation"/>
    <property type="evidence" value="ECO:0000318"/>
    <property type="project" value="GO_Central"/>
</dbReference>
<evidence type="ECO:0000256" key="7">
    <source>
        <dbReference type="ARBA" id="ARBA00035286"/>
    </source>
</evidence>
<keyword evidence="11" id="KW-1185">Reference proteome</keyword>
<keyword evidence="5" id="KW-0496">Mitochondrion</keyword>
<dbReference type="OrthoDB" id="416470at2759"/>
<dbReference type="FunFam" id="3.90.470.10:FF:000009">
    <property type="entry name" value="39S ribosomal protein L22, mitochondrial"/>
    <property type="match status" value="1"/>
</dbReference>
<dbReference type="PANTHER" id="PTHR13501">
    <property type="entry name" value="CHLOROPLAST 50S RIBOSOMAL PROTEIN L22-RELATED"/>
    <property type="match status" value="1"/>
</dbReference>
<dbReference type="InterPro" id="IPR047867">
    <property type="entry name" value="Ribosomal_uL22_bac/org-type"/>
</dbReference>
<keyword evidence="6 9" id="KW-0687">Ribonucleoprotein</keyword>
<organism evidence="11 12">
    <name type="scientific">Branchiostoma floridae</name>
    <name type="common">Florida lancelet</name>
    <name type="synonym">Amphioxus</name>
    <dbReference type="NCBI Taxonomy" id="7739"/>
    <lineage>
        <taxon>Eukaryota</taxon>
        <taxon>Metazoa</taxon>
        <taxon>Chordata</taxon>
        <taxon>Cephalochordata</taxon>
        <taxon>Leptocardii</taxon>
        <taxon>Amphioxiformes</taxon>
        <taxon>Branchiostomatidae</taxon>
        <taxon>Branchiostoma</taxon>
    </lineage>
</organism>
<dbReference type="Gene3D" id="3.90.470.10">
    <property type="entry name" value="Ribosomal protein L22/L17"/>
    <property type="match status" value="1"/>
</dbReference>
<evidence type="ECO:0000256" key="4">
    <source>
        <dbReference type="ARBA" id="ARBA00022980"/>
    </source>
</evidence>
<keyword evidence="4 9" id="KW-0689">Ribosomal protein</keyword>
<feature type="compositionally biased region" description="Basic and acidic residues" evidence="10">
    <location>
        <begin position="65"/>
        <end position="81"/>
    </location>
</feature>
<evidence type="ECO:0000256" key="9">
    <source>
        <dbReference type="RuleBase" id="RU004005"/>
    </source>
</evidence>
<name>A0A9J7LFI5_BRAFL</name>
<evidence type="ECO:0000256" key="1">
    <source>
        <dbReference type="ARBA" id="ARBA00004173"/>
    </source>
</evidence>